<evidence type="ECO:0000313" key="2">
    <source>
        <dbReference type="Proteomes" id="UP000256779"/>
    </source>
</evidence>
<sequence>MCGMALSGVAQLVTANLPERIDTAEHYLFYLHDRILQEQGVSAVSDEHGTYEYMKILHTFASNGFHVISQPRDKGTTVSGYARRTANQILTLLQNEVPDSKISVIGAGMGAEIAVEVAQIVKEPSVSYVFMGLCDPKVLIRYQTLRGEIYGRFLSIFDVADSCGSCRELFLPLAAGSIYHEVVLSKGMGEGLYYKPLIEWVRPAMYWAVHKELPELISQTSDSLRNEVKKK</sequence>
<keyword evidence="2" id="KW-1185">Reference proteome</keyword>
<accession>A0A3D9L0J0</accession>
<organism evidence="1 2">
    <name type="scientific">Marinoscillum furvescens DSM 4134</name>
    <dbReference type="NCBI Taxonomy" id="1122208"/>
    <lineage>
        <taxon>Bacteria</taxon>
        <taxon>Pseudomonadati</taxon>
        <taxon>Bacteroidota</taxon>
        <taxon>Cytophagia</taxon>
        <taxon>Cytophagales</taxon>
        <taxon>Reichenbachiellaceae</taxon>
        <taxon>Marinoscillum</taxon>
    </lineage>
</organism>
<comment type="caution">
    <text evidence="1">The sequence shown here is derived from an EMBL/GenBank/DDBJ whole genome shotgun (WGS) entry which is preliminary data.</text>
</comment>
<reference evidence="1 2" key="1">
    <citation type="submission" date="2018-07" db="EMBL/GenBank/DDBJ databases">
        <title>Genomic Encyclopedia of Type Strains, Phase IV (KMG-IV): sequencing the most valuable type-strain genomes for metagenomic binning, comparative biology and taxonomic classification.</title>
        <authorList>
            <person name="Goeker M."/>
        </authorList>
    </citation>
    <scope>NUCLEOTIDE SEQUENCE [LARGE SCALE GENOMIC DNA]</scope>
    <source>
        <strain evidence="1 2">DSM 4134</strain>
    </source>
</reference>
<name>A0A3D9L0J0_MARFU</name>
<dbReference type="AlphaFoldDB" id="A0A3D9L0J0"/>
<protein>
    <submittedName>
        <fullName evidence="1">Uncharacterized protein</fullName>
    </submittedName>
</protein>
<gene>
    <name evidence="1" type="ORF">C7460_11321</name>
</gene>
<proteinExistence type="predicted"/>
<dbReference type="InterPro" id="IPR029058">
    <property type="entry name" value="AB_hydrolase_fold"/>
</dbReference>
<dbReference type="EMBL" id="QREG01000013">
    <property type="protein sequence ID" value="RED96973.1"/>
    <property type="molecule type" value="Genomic_DNA"/>
</dbReference>
<dbReference type="Proteomes" id="UP000256779">
    <property type="component" value="Unassembled WGS sequence"/>
</dbReference>
<dbReference type="SUPFAM" id="SSF53474">
    <property type="entry name" value="alpha/beta-Hydrolases"/>
    <property type="match status" value="1"/>
</dbReference>
<evidence type="ECO:0000313" key="1">
    <source>
        <dbReference type="EMBL" id="RED96973.1"/>
    </source>
</evidence>